<evidence type="ECO:0000313" key="4">
    <source>
        <dbReference type="Proteomes" id="UP000615326"/>
    </source>
</evidence>
<organism evidence="3 4">
    <name type="scientific">Acetobacter fallax</name>
    <dbReference type="NCBI Taxonomy" id="1737473"/>
    <lineage>
        <taxon>Bacteria</taxon>
        <taxon>Pseudomonadati</taxon>
        <taxon>Pseudomonadota</taxon>
        <taxon>Alphaproteobacteria</taxon>
        <taxon>Acetobacterales</taxon>
        <taxon>Acetobacteraceae</taxon>
        <taxon>Acetobacter</taxon>
    </lineage>
</organism>
<dbReference type="EMBL" id="WOSW01000003">
    <property type="protein sequence ID" value="NHO31615.1"/>
    <property type="molecule type" value="Genomic_DNA"/>
</dbReference>
<evidence type="ECO:0000259" key="2">
    <source>
        <dbReference type="PROSITE" id="PS50975"/>
    </source>
</evidence>
<name>A0ABX0K5F0_9PROT</name>
<accession>A0ABX0K5F0</accession>
<proteinExistence type="predicted"/>
<reference evidence="3 4" key="1">
    <citation type="journal article" date="2020" name="Int. J. Syst. Evol. Microbiol.">
        <title>Novel acetic acid bacteria from cider fermentations: Acetobacter conturbans sp. nov. and Acetobacter fallax sp. nov.</title>
        <authorList>
            <person name="Sombolestani A.S."/>
            <person name="Cleenwerck I."/>
            <person name="Cnockaert M."/>
            <person name="Borremans W."/>
            <person name="Wieme A.D."/>
            <person name="De Vuyst L."/>
            <person name="Vandamme P."/>
        </authorList>
    </citation>
    <scope>NUCLEOTIDE SEQUENCE [LARGE SCALE GENOMIC DNA]</scope>
    <source>
        <strain evidence="3 4">LMG 1637</strain>
    </source>
</reference>
<dbReference type="Proteomes" id="UP000615326">
    <property type="component" value="Unassembled WGS sequence"/>
</dbReference>
<dbReference type="PROSITE" id="PS50975">
    <property type="entry name" value="ATP_GRASP"/>
    <property type="match status" value="1"/>
</dbReference>
<keyword evidence="1" id="KW-0067">ATP-binding</keyword>
<sequence length="394" mass="43244">MLDFTDIAENPLLVRLILERRLQEAGSPAEQAVQHYLLWEVCQVCGDEPAALRHLDAAMVLDPVQRSAKGTSERLRRLVVLNAPGSFQANAPVAMLFDDHTEIDTVWVSGHASARDMLVRTVRELCPDVVFIAIAEDERQKVAIAQAEDVAAASGVPVLNGGGCISRVARSGAPKLLAGIPGVLTPACVVAREPFADIPSFPVLIRPVTSHAGLGLRRISDRAELEGYVKAAGADGTYYVTRFVDYVSDDGLYRKYRIVFVDGVAYPVHLAIHDDWAIWYYNAKMEDYPERRAEEARFMQDMAGYFPESVGLALSGVARAVGLDYFGLDFGILADGTLVVFEIETGMIVHDRDPADIFPYKSACIKRIRKAFEVMADRRVAAARRTEALSSSCL</sequence>
<dbReference type="SUPFAM" id="SSF56059">
    <property type="entry name" value="Glutathione synthetase ATP-binding domain-like"/>
    <property type="match status" value="1"/>
</dbReference>
<feature type="domain" description="ATP-grasp" evidence="2">
    <location>
        <begin position="175"/>
        <end position="376"/>
    </location>
</feature>
<keyword evidence="1" id="KW-0547">Nucleotide-binding</keyword>
<comment type="caution">
    <text evidence="3">The sequence shown here is derived from an EMBL/GenBank/DDBJ whole genome shotgun (WGS) entry which is preliminary data.</text>
</comment>
<protein>
    <recommendedName>
        <fullName evidence="2">ATP-grasp domain-containing protein</fullName>
    </recommendedName>
</protein>
<evidence type="ECO:0000256" key="1">
    <source>
        <dbReference type="PROSITE-ProRule" id="PRU00409"/>
    </source>
</evidence>
<gene>
    <name evidence="3" type="ORF">GOB84_03385</name>
</gene>
<dbReference type="RefSeq" id="WP_173576207.1">
    <property type="nucleotide sequence ID" value="NZ_WOSW01000003.1"/>
</dbReference>
<evidence type="ECO:0000313" key="3">
    <source>
        <dbReference type="EMBL" id="NHO31615.1"/>
    </source>
</evidence>
<dbReference type="InterPro" id="IPR011761">
    <property type="entry name" value="ATP-grasp"/>
</dbReference>
<keyword evidence="4" id="KW-1185">Reference proteome</keyword>